<protein>
    <submittedName>
        <fullName evidence="1">Uncharacterized protein</fullName>
    </submittedName>
</protein>
<evidence type="ECO:0000313" key="2">
    <source>
        <dbReference type="Proteomes" id="UP001153269"/>
    </source>
</evidence>
<reference evidence="1" key="1">
    <citation type="submission" date="2020-03" db="EMBL/GenBank/DDBJ databases">
        <authorList>
            <person name="Weist P."/>
        </authorList>
    </citation>
    <scope>NUCLEOTIDE SEQUENCE</scope>
</reference>
<name>A0A9N7VJK7_PLEPL</name>
<dbReference type="AlphaFoldDB" id="A0A9N7VJK7"/>
<comment type="caution">
    <text evidence="1">The sequence shown here is derived from an EMBL/GenBank/DDBJ whole genome shotgun (WGS) entry which is preliminary data.</text>
</comment>
<dbReference type="Proteomes" id="UP001153269">
    <property type="component" value="Unassembled WGS sequence"/>
</dbReference>
<accession>A0A9N7VJK7</accession>
<keyword evidence="2" id="KW-1185">Reference proteome</keyword>
<dbReference type="EMBL" id="CADEAL010004069">
    <property type="protein sequence ID" value="CAB1450890.1"/>
    <property type="molecule type" value="Genomic_DNA"/>
</dbReference>
<sequence length="115" mass="12484">MAAVGCQSARGLPPTVCLHQGHSASLLSGTPIYSDSFESGVHHNFAQKRVWQIWVSGRAKRSSARHGLFHSLCQHAAEESSFQPCFPSTGGEQPPFHVGKNVEVELKDPSQLETC</sequence>
<organism evidence="1 2">
    <name type="scientific">Pleuronectes platessa</name>
    <name type="common">European plaice</name>
    <dbReference type="NCBI Taxonomy" id="8262"/>
    <lineage>
        <taxon>Eukaryota</taxon>
        <taxon>Metazoa</taxon>
        <taxon>Chordata</taxon>
        <taxon>Craniata</taxon>
        <taxon>Vertebrata</taxon>
        <taxon>Euteleostomi</taxon>
        <taxon>Actinopterygii</taxon>
        <taxon>Neopterygii</taxon>
        <taxon>Teleostei</taxon>
        <taxon>Neoteleostei</taxon>
        <taxon>Acanthomorphata</taxon>
        <taxon>Carangaria</taxon>
        <taxon>Pleuronectiformes</taxon>
        <taxon>Pleuronectoidei</taxon>
        <taxon>Pleuronectidae</taxon>
        <taxon>Pleuronectes</taxon>
    </lineage>
</organism>
<proteinExistence type="predicted"/>
<evidence type="ECO:0000313" key="1">
    <source>
        <dbReference type="EMBL" id="CAB1450890.1"/>
    </source>
</evidence>
<gene>
    <name evidence="1" type="ORF">PLEPLA_LOCUS38582</name>
</gene>